<comment type="caution">
    <text evidence="1">The sequence shown here is derived from an EMBL/GenBank/DDBJ whole genome shotgun (WGS) entry which is preliminary data.</text>
</comment>
<dbReference type="SUPFAM" id="SSF48208">
    <property type="entry name" value="Six-hairpin glycosidases"/>
    <property type="match status" value="1"/>
</dbReference>
<dbReference type="PIRSF" id="PIRSF021505">
    <property type="entry name" value="O_gly_hdrol"/>
    <property type="match status" value="1"/>
</dbReference>
<evidence type="ECO:0008006" key="3">
    <source>
        <dbReference type="Google" id="ProtNLM"/>
    </source>
</evidence>
<sequence>MYNYQSYVEGGLNTLQQWYNPDQCLWDSTGWWNAANILWALSDYQGRTNNPIYFNVIREIFQKHQGGNFINNFYDDEGWWALAWIKTYDLTGKRPYLQMARTIFADMEGGWDNYCGGGTWWSKERTYKNAITNELFFTVAAQLHRRVTNEAERAYYFERAYQGWTWFWRSGLINHQHLINDGLNKFCQNNGGVTWTYNQGVILGGLTELYHITHDRGYLDVAEQIADATISTLIDRYGILQEPCENGGCGADGPQFKGIFMRNLATLYTVLPKASYQLFMHNNARAIVTNNPAGNYQFGLKWSEPIDSSDAARQCSALNALLAAMSCDTA</sequence>
<dbReference type="RefSeq" id="WP_201361199.1">
    <property type="nucleotide sequence ID" value="NZ_BNJJ01000004.1"/>
</dbReference>
<evidence type="ECO:0000313" key="2">
    <source>
        <dbReference type="Proteomes" id="UP000635565"/>
    </source>
</evidence>
<accession>A0ABQ3VDQ3</accession>
<gene>
    <name evidence="1" type="ORF">KSZ_15290</name>
</gene>
<dbReference type="InterPro" id="IPR053169">
    <property type="entry name" value="MUG_Protein"/>
</dbReference>
<keyword evidence="2" id="KW-1185">Reference proteome</keyword>
<dbReference type="InterPro" id="IPR014512">
    <property type="entry name" value="O_gly_hydro"/>
</dbReference>
<organism evidence="1 2">
    <name type="scientific">Dictyobacter formicarum</name>
    <dbReference type="NCBI Taxonomy" id="2778368"/>
    <lineage>
        <taxon>Bacteria</taxon>
        <taxon>Bacillati</taxon>
        <taxon>Chloroflexota</taxon>
        <taxon>Ktedonobacteria</taxon>
        <taxon>Ktedonobacterales</taxon>
        <taxon>Dictyobacteraceae</taxon>
        <taxon>Dictyobacter</taxon>
    </lineage>
</organism>
<evidence type="ECO:0000313" key="1">
    <source>
        <dbReference type="EMBL" id="GHO83523.1"/>
    </source>
</evidence>
<proteinExistence type="predicted"/>
<dbReference type="Pfam" id="PF03663">
    <property type="entry name" value="Glyco_hydro_76"/>
    <property type="match status" value="1"/>
</dbReference>
<dbReference type="EMBL" id="BNJJ01000004">
    <property type="protein sequence ID" value="GHO83523.1"/>
    <property type="molecule type" value="Genomic_DNA"/>
</dbReference>
<dbReference type="InterPro" id="IPR008928">
    <property type="entry name" value="6-hairpin_glycosidase_sf"/>
</dbReference>
<reference evidence="1 2" key="1">
    <citation type="journal article" date="2021" name="Int. J. Syst. Evol. Microbiol.">
        <title>Reticulibacter mediterranei gen. nov., sp. nov., within the new family Reticulibacteraceae fam. nov., and Ktedonospora formicarum gen. nov., sp. nov., Ktedonobacter robiniae sp. nov., Dictyobacter formicarum sp. nov. and Dictyobacter arantiisoli sp. nov., belonging to the class Ktedonobacteria.</title>
        <authorList>
            <person name="Yabe S."/>
            <person name="Zheng Y."/>
            <person name="Wang C.M."/>
            <person name="Sakai Y."/>
            <person name="Abe K."/>
            <person name="Yokota A."/>
            <person name="Donadio S."/>
            <person name="Cavaletti L."/>
            <person name="Monciardini P."/>
        </authorList>
    </citation>
    <scope>NUCLEOTIDE SEQUENCE [LARGE SCALE GENOMIC DNA]</scope>
    <source>
        <strain evidence="1 2">SOSP1-9</strain>
    </source>
</reference>
<name>A0ABQ3VDQ3_9CHLR</name>
<dbReference type="Gene3D" id="1.50.10.20">
    <property type="match status" value="1"/>
</dbReference>
<dbReference type="InterPro" id="IPR005198">
    <property type="entry name" value="Glyco_hydro_76"/>
</dbReference>
<dbReference type="Proteomes" id="UP000635565">
    <property type="component" value="Unassembled WGS sequence"/>
</dbReference>
<protein>
    <recommendedName>
        <fullName evidence="3">Glycosyl hydrolase</fullName>
    </recommendedName>
</protein>
<dbReference type="PANTHER" id="PTHR47791:SF1">
    <property type="entry name" value="ENDO MANNANASE, GH76 FAMILY (EUROFUNG)"/>
    <property type="match status" value="1"/>
</dbReference>
<dbReference type="PANTHER" id="PTHR47791">
    <property type="entry name" value="MEIOTICALLY UP-REGULATED GENE 191 PROTEIN"/>
    <property type="match status" value="1"/>
</dbReference>